<evidence type="ECO:0000313" key="1">
    <source>
        <dbReference type="EMBL" id="KAF8879980.1"/>
    </source>
</evidence>
<organism evidence="1 2">
    <name type="scientific">Gymnopilus junonius</name>
    <name type="common">Spectacular rustgill mushroom</name>
    <name type="synonym">Gymnopilus spectabilis subsp. junonius</name>
    <dbReference type="NCBI Taxonomy" id="109634"/>
    <lineage>
        <taxon>Eukaryota</taxon>
        <taxon>Fungi</taxon>
        <taxon>Dikarya</taxon>
        <taxon>Basidiomycota</taxon>
        <taxon>Agaricomycotina</taxon>
        <taxon>Agaricomycetes</taxon>
        <taxon>Agaricomycetidae</taxon>
        <taxon>Agaricales</taxon>
        <taxon>Agaricineae</taxon>
        <taxon>Hymenogastraceae</taxon>
        <taxon>Gymnopilus</taxon>
    </lineage>
</organism>
<dbReference type="AlphaFoldDB" id="A0A9P5THZ7"/>
<accession>A0A9P5THZ7</accession>
<sequence length="429" mass="49357">MSEEQAYQQVVGHADMVLIWLQRSGVCPLYISVFGKDNYNWYGRRGAIPVVLFDTYAEAILPFTKRWKSLSLTGIYSSFSSIASISNDDVPSLESLFLNLRREEHILPDVLLTLWTNSGLFRSPSLRQLCMRDLILDMTQLQVQWKGLTHLRLGSAFDDHHDHWSYGSLLASLSRVLKYCTSLICCQLYLPYLEEYDPADAISSMYLPSIKHLTFHETSDSLPFVEKLEIPNAKELDFRSSLEGAGETIVALLARTNGNLRKFAMQTEHVSDAHFIECLLQCPNLTVLSLKHIRDRPLPEFHIDDKLLNLLISQDDTILCPLLEEFKCDFTTDFTFEGFVDFVKEKQSTLNGRVAKLKRVHIHAVMEFDPSTERQEYKLMRPEFQGYIDDGMLFEEHRYGYENASEPSESFTPTAGLTSEQYTMWDIQI</sequence>
<protein>
    <submittedName>
        <fullName evidence="1">Uncharacterized protein</fullName>
    </submittedName>
</protein>
<proteinExistence type="predicted"/>
<gene>
    <name evidence="1" type="ORF">CPB84DRAFT_1792915</name>
</gene>
<dbReference type="EMBL" id="JADNYJ010000144">
    <property type="protein sequence ID" value="KAF8879980.1"/>
    <property type="molecule type" value="Genomic_DNA"/>
</dbReference>
<dbReference type="Proteomes" id="UP000724874">
    <property type="component" value="Unassembled WGS sequence"/>
</dbReference>
<comment type="caution">
    <text evidence="1">The sequence shown here is derived from an EMBL/GenBank/DDBJ whole genome shotgun (WGS) entry which is preliminary data.</text>
</comment>
<keyword evidence="2" id="KW-1185">Reference proteome</keyword>
<dbReference type="OrthoDB" id="3248197at2759"/>
<reference evidence="1" key="1">
    <citation type="submission" date="2020-11" db="EMBL/GenBank/DDBJ databases">
        <authorList>
            <consortium name="DOE Joint Genome Institute"/>
            <person name="Ahrendt S."/>
            <person name="Riley R."/>
            <person name="Andreopoulos W."/>
            <person name="LaButti K."/>
            <person name="Pangilinan J."/>
            <person name="Ruiz-duenas F.J."/>
            <person name="Barrasa J.M."/>
            <person name="Sanchez-Garcia M."/>
            <person name="Camarero S."/>
            <person name="Miyauchi S."/>
            <person name="Serrano A."/>
            <person name="Linde D."/>
            <person name="Babiker R."/>
            <person name="Drula E."/>
            <person name="Ayuso-Fernandez I."/>
            <person name="Pacheco R."/>
            <person name="Padilla G."/>
            <person name="Ferreira P."/>
            <person name="Barriuso J."/>
            <person name="Kellner H."/>
            <person name="Castanera R."/>
            <person name="Alfaro M."/>
            <person name="Ramirez L."/>
            <person name="Pisabarro A.G."/>
            <person name="Kuo A."/>
            <person name="Tritt A."/>
            <person name="Lipzen A."/>
            <person name="He G."/>
            <person name="Yan M."/>
            <person name="Ng V."/>
            <person name="Cullen D."/>
            <person name="Martin F."/>
            <person name="Rosso M.-N."/>
            <person name="Henrissat B."/>
            <person name="Hibbett D."/>
            <person name="Martinez A.T."/>
            <person name="Grigoriev I.V."/>
        </authorList>
    </citation>
    <scope>NUCLEOTIDE SEQUENCE</scope>
    <source>
        <strain evidence="1">AH 44721</strain>
    </source>
</reference>
<dbReference type="Gene3D" id="3.80.10.10">
    <property type="entry name" value="Ribonuclease Inhibitor"/>
    <property type="match status" value="1"/>
</dbReference>
<name>A0A9P5THZ7_GYMJU</name>
<dbReference type="InterPro" id="IPR032675">
    <property type="entry name" value="LRR_dom_sf"/>
</dbReference>
<evidence type="ECO:0000313" key="2">
    <source>
        <dbReference type="Proteomes" id="UP000724874"/>
    </source>
</evidence>